<name>A0ABT3J623_9RHOB</name>
<dbReference type="RefSeq" id="WP_264772539.1">
    <property type="nucleotide sequence ID" value="NZ_JAPDOG010000014.1"/>
</dbReference>
<organism evidence="1 2">
    <name type="scientific">Defluviimonas salinarum</name>
    <dbReference type="NCBI Taxonomy" id="2992147"/>
    <lineage>
        <taxon>Bacteria</taxon>
        <taxon>Pseudomonadati</taxon>
        <taxon>Pseudomonadota</taxon>
        <taxon>Alphaproteobacteria</taxon>
        <taxon>Rhodobacterales</taxon>
        <taxon>Paracoccaceae</taxon>
        <taxon>Albidovulum</taxon>
    </lineage>
</organism>
<comment type="caution">
    <text evidence="1">The sequence shown here is derived from an EMBL/GenBank/DDBJ whole genome shotgun (WGS) entry which is preliminary data.</text>
</comment>
<proteinExistence type="predicted"/>
<keyword evidence="2" id="KW-1185">Reference proteome</keyword>
<reference evidence="1 2" key="1">
    <citation type="submission" date="2022-10" db="EMBL/GenBank/DDBJ databases">
        <title>Defluviimonas sp. CAU 1641 isolated from mud.</title>
        <authorList>
            <person name="Kim W."/>
        </authorList>
    </citation>
    <scope>NUCLEOTIDE SEQUENCE [LARGE SCALE GENOMIC DNA]</scope>
    <source>
        <strain evidence="1 2">CAU 1641</strain>
    </source>
</reference>
<accession>A0ABT3J623</accession>
<gene>
    <name evidence="1" type="ORF">OM960_15065</name>
</gene>
<evidence type="ECO:0000313" key="2">
    <source>
        <dbReference type="Proteomes" id="UP001207582"/>
    </source>
</evidence>
<sequence length="102" mass="11121">MIANQKEVDEAALARFTEAMREKLARSREKGRDGWHMPELCPPERLATMLVGHLPKGNEGNFLDIAILAMMLHERGAAPALLTRALAECNVELGGAAAEVMP</sequence>
<dbReference type="Proteomes" id="UP001207582">
    <property type="component" value="Unassembled WGS sequence"/>
</dbReference>
<evidence type="ECO:0000313" key="1">
    <source>
        <dbReference type="EMBL" id="MCW3782905.1"/>
    </source>
</evidence>
<protein>
    <submittedName>
        <fullName evidence="1">Uncharacterized protein</fullName>
    </submittedName>
</protein>
<dbReference type="EMBL" id="JAPDOG010000014">
    <property type="protein sequence ID" value="MCW3782905.1"/>
    <property type="molecule type" value="Genomic_DNA"/>
</dbReference>